<dbReference type="EMBL" id="JAOPGA020001368">
    <property type="protein sequence ID" value="KAL0487712.1"/>
    <property type="molecule type" value="Genomic_DNA"/>
</dbReference>
<feature type="compositionally biased region" description="Basic and acidic residues" evidence="1">
    <location>
        <begin position="595"/>
        <end position="612"/>
    </location>
</feature>
<dbReference type="InterPro" id="IPR036420">
    <property type="entry name" value="BRCT_dom_sf"/>
</dbReference>
<organism evidence="4 5">
    <name type="scientific">Acrasis kona</name>
    <dbReference type="NCBI Taxonomy" id="1008807"/>
    <lineage>
        <taxon>Eukaryota</taxon>
        <taxon>Discoba</taxon>
        <taxon>Heterolobosea</taxon>
        <taxon>Tetramitia</taxon>
        <taxon>Eutetramitia</taxon>
        <taxon>Acrasidae</taxon>
        <taxon>Acrasis</taxon>
    </lineage>
</organism>
<dbReference type="InterPro" id="IPR001025">
    <property type="entry name" value="BAH_dom"/>
</dbReference>
<dbReference type="Pfam" id="PF01426">
    <property type="entry name" value="BAH"/>
    <property type="match status" value="1"/>
</dbReference>
<keyword evidence="5" id="KW-1185">Reference proteome</keyword>
<feature type="compositionally biased region" description="Low complexity" evidence="1">
    <location>
        <begin position="662"/>
        <end position="674"/>
    </location>
</feature>
<dbReference type="PROSITE" id="PS51038">
    <property type="entry name" value="BAH"/>
    <property type="match status" value="1"/>
</dbReference>
<dbReference type="AlphaFoldDB" id="A0AAW2ZCR7"/>
<feature type="domain" description="BRCT" evidence="2">
    <location>
        <begin position="40"/>
        <end position="138"/>
    </location>
</feature>
<dbReference type="SMART" id="SM00439">
    <property type="entry name" value="BAH"/>
    <property type="match status" value="1"/>
</dbReference>
<feature type="domain" description="BAH" evidence="3">
    <location>
        <begin position="683"/>
        <end position="819"/>
    </location>
</feature>
<proteinExistence type="predicted"/>
<accession>A0AAW2ZCR7</accession>
<protein>
    <submittedName>
        <fullName evidence="4">PNS1</fullName>
    </submittedName>
</protein>
<feature type="region of interest" description="Disordered" evidence="1">
    <location>
        <begin position="659"/>
        <end position="680"/>
    </location>
</feature>
<dbReference type="PROSITE" id="PS50172">
    <property type="entry name" value="BRCT"/>
    <property type="match status" value="1"/>
</dbReference>
<name>A0AAW2ZCR7_9EUKA</name>
<evidence type="ECO:0000313" key="4">
    <source>
        <dbReference type="EMBL" id="KAL0487712.1"/>
    </source>
</evidence>
<dbReference type="CDD" id="cd04370">
    <property type="entry name" value="BAH"/>
    <property type="match status" value="1"/>
</dbReference>
<dbReference type="SUPFAM" id="SSF52113">
    <property type="entry name" value="BRCT domain"/>
    <property type="match status" value="1"/>
</dbReference>
<feature type="region of interest" description="Disordered" evidence="1">
    <location>
        <begin position="416"/>
        <end position="450"/>
    </location>
</feature>
<feature type="region of interest" description="Disordered" evidence="1">
    <location>
        <begin position="262"/>
        <end position="311"/>
    </location>
</feature>
<dbReference type="Proteomes" id="UP001431209">
    <property type="component" value="Unassembled WGS sequence"/>
</dbReference>
<evidence type="ECO:0000259" key="2">
    <source>
        <dbReference type="PROSITE" id="PS50172"/>
    </source>
</evidence>
<dbReference type="Gene3D" id="2.30.30.490">
    <property type="match status" value="1"/>
</dbReference>
<comment type="caution">
    <text evidence="4">The sequence shown here is derived from an EMBL/GenBank/DDBJ whole genome shotgun (WGS) entry which is preliminary data.</text>
</comment>
<feature type="compositionally biased region" description="Low complexity" evidence="1">
    <location>
        <begin position="581"/>
        <end position="594"/>
    </location>
</feature>
<dbReference type="GO" id="GO:0003682">
    <property type="term" value="F:chromatin binding"/>
    <property type="evidence" value="ECO:0007669"/>
    <property type="project" value="InterPro"/>
</dbReference>
<dbReference type="InterPro" id="IPR001357">
    <property type="entry name" value="BRCT_dom"/>
</dbReference>
<evidence type="ECO:0000259" key="3">
    <source>
        <dbReference type="PROSITE" id="PS51038"/>
    </source>
</evidence>
<feature type="compositionally biased region" description="Basic residues" evidence="1">
    <location>
        <begin position="427"/>
        <end position="441"/>
    </location>
</feature>
<reference evidence="4 5" key="1">
    <citation type="submission" date="2024-03" db="EMBL/GenBank/DDBJ databases">
        <title>The Acrasis kona genome and developmental transcriptomes reveal deep origins of eukaryotic multicellular pathways.</title>
        <authorList>
            <person name="Sheikh S."/>
            <person name="Fu C.-J."/>
            <person name="Brown M.W."/>
            <person name="Baldauf S.L."/>
        </authorList>
    </citation>
    <scope>NUCLEOTIDE SEQUENCE [LARGE SCALE GENOMIC DNA]</scope>
    <source>
        <strain evidence="4 5">ATCC MYA-3509</strain>
    </source>
</reference>
<dbReference type="Pfam" id="PF00533">
    <property type="entry name" value="BRCT"/>
    <property type="match status" value="1"/>
</dbReference>
<feature type="compositionally biased region" description="Low complexity" evidence="1">
    <location>
        <begin position="613"/>
        <end position="634"/>
    </location>
</feature>
<sequence>MSEQPQEQLKQEEQEDIVAVHQPDVAPTDQEQIMDIHHESLSDLFKGFFVALSHGVIDTDQAQRDVLADLQQKIVDYGGTFHNEVTDKVNIIIVPSSNIVDTNRILQAMSSQIPIVTDMYIHQSIQLGERLDWSQFLLHLSPSGIRTDMVGHSDENIMSQSHQMDHAAALELSKRISSNTESLTNTLITNTSAPHFALKMFLKGSRQTSFSELFPEVLYTLTWKHKYDIRIACTEKIFEKKNQSKLMESIEMSLVLVSNDKSEVPSYDDEDSQKKKRKRPKTEAEGGSPIQTTPNKQRRQKKPSNTETIQISSLSKSSDDEIIIRFGINSTFCSKRFAYGAFKLFISYKPDDLTDDYHFQIYSAEFKTFVKKNANIQKYLHTPRPLDPTVMFITKANTTTQRIEYAKYMASYEEGGMSPGGTPRGNANKKRKSTGKTGKRKRGEEDAQEEVENNMYVQNHMMHQNPMMYAPDQAGMFYPMMAINYPQTAGMDMTKPPATGTFWMGNSFASNLQNDKFYLSFCKDGVIYSINDFIYLSPDEANIEMGSYAQPNQSHDEHSHVGVTDVVTNNLMHHDDHHHQSSVQSVSTNAQSSESAHDEEHHHHEEEHHGQEDAQQQQQQQDQQAQQQQQDQQQGAFNMNEQDDVTQQSQNNAVLHDEQIPVSSSEASSSSSVVPLQGDDENLDAEMDDAHLMASNAKTDRYWICKIIHLVQTAAKGMMLIGQWYYQSQDVQSFGCNVDNSAKQQRTKKQYILHKDKEVYVSFDINYSTLASVRGKCQVRHMDQEQQRSTKHKKWLSHKDHYFFQSGFNRVKGEVFDLQEPMLKVIRESSHYGDDVGEMDANQLALTQQYAAQYGQPMMAHMGMQAMPNTIGAMNPDAAAWGYAQQVNNEIVQEGMDAHQHQPLLQQEDHQHDQ</sequence>
<gene>
    <name evidence="4" type="ORF">AKO1_000188</name>
</gene>
<evidence type="ECO:0000256" key="1">
    <source>
        <dbReference type="SAM" id="MobiDB-lite"/>
    </source>
</evidence>
<feature type="region of interest" description="Disordered" evidence="1">
    <location>
        <begin position="576"/>
        <end position="635"/>
    </location>
</feature>
<dbReference type="InterPro" id="IPR043151">
    <property type="entry name" value="BAH_sf"/>
</dbReference>
<evidence type="ECO:0000313" key="5">
    <source>
        <dbReference type="Proteomes" id="UP001431209"/>
    </source>
</evidence>
<dbReference type="Gene3D" id="3.40.50.10190">
    <property type="entry name" value="BRCT domain"/>
    <property type="match status" value="1"/>
</dbReference>